<organism evidence="2 3">
    <name type="scientific">Anoxybacteroides rupiense</name>
    <dbReference type="NCBI Taxonomy" id="311460"/>
    <lineage>
        <taxon>Bacteria</taxon>
        <taxon>Bacillati</taxon>
        <taxon>Bacillota</taxon>
        <taxon>Bacilli</taxon>
        <taxon>Bacillales</taxon>
        <taxon>Anoxybacillaceae</taxon>
        <taxon>Anoxybacteroides</taxon>
    </lineage>
</organism>
<dbReference type="Pfam" id="PF03621">
    <property type="entry name" value="MbtH"/>
    <property type="match status" value="1"/>
</dbReference>
<comment type="caution">
    <text evidence="2">The sequence shown here is derived from an EMBL/GenBank/DDBJ whole genome shotgun (WGS) entry which is preliminary data.</text>
</comment>
<feature type="domain" description="MbtH-like" evidence="1">
    <location>
        <begin position="3"/>
        <end position="53"/>
    </location>
</feature>
<reference evidence="2 3" key="1">
    <citation type="submission" date="2023-03" db="EMBL/GenBank/DDBJ databases">
        <title>Bacillus Genome Sequencing.</title>
        <authorList>
            <person name="Dunlap C."/>
        </authorList>
    </citation>
    <scope>NUCLEOTIDE SEQUENCE [LARGE SCALE GENOMIC DNA]</scope>
    <source>
        <strain evidence="2 3">NRS-38</strain>
    </source>
</reference>
<evidence type="ECO:0000259" key="1">
    <source>
        <dbReference type="SMART" id="SM00923"/>
    </source>
</evidence>
<dbReference type="PANTHER" id="PTHR38444:SF1">
    <property type="entry name" value="ENTEROBACTIN BIOSYNTHESIS PROTEIN YBDZ"/>
    <property type="match status" value="1"/>
</dbReference>
<dbReference type="PANTHER" id="PTHR38444">
    <property type="entry name" value="ENTEROBACTIN BIOSYNTHESIS PROTEIN YBDZ"/>
    <property type="match status" value="1"/>
</dbReference>
<name>A0ABD5IXZ7_9BACL</name>
<dbReference type="EMBL" id="JARTLI010000035">
    <property type="protein sequence ID" value="MED5052796.1"/>
    <property type="molecule type" value="Genomic_DNA"/>
</dbReference>
<dbReference type="InterPro" id="IPR038020">
    <property type="entry name" value="MbtH-like_sf"/>
</dbReference>
<protein>
    <submittedName>
        <fullName evidence="2">MbtH family NRPS accessory protein</fullName>
    </submittedName>
</protein>
<sequence length="68" mass="7839">MTNPFENQDGTYVVLINGEGQYSLWPSSIAVPSGWKIVFSENTRAACHDYIHTHWTDMRPNSLREIKK</sequence>
<dbReference type="SUPFAM" id="SSF160582">
    <property type="entry name" value="MbtH-like"/>
    <property type="match status" value="1"/>
</dbReference>
<dbReference type="InterPro" id="IPR037407">
    <property type="entry name" value="MLP_fam"/>
</dbReference>
<dbReference type="RefSeq" id="WP_183187108.1">
    <property type="nucleotide sequence ID" value="NZ_JACIDF010000011.1"/>
</dbReference>
<dbReference type="Gene3D" id="3.90.820.10">
    <property type="entry name" value="Structural Genomics, Unknown Function 30-nov-00 1gh9 Mol_id"/>
    <property type="match status" value="1"/>
</dbReference>
<dbReference type="SMART" id="SM00923">
    <property type="entry name" value="MbtH"/>
    <property type="match status" value="1"/>
</dbReference>
<evidence type="ECO:0000313" key="2">
    <source>
        <dbReference type="EMBL" id="MED5052796.1"/>
    </source>
</evidence>
<evidence type="ECO:0000313" key="3">
    <source>
        <dbReference type="Proteomes" id="UP001339962"/>
    </source>
</evidence>
<dbReference type="Proteomes" id="UP001339962">
    <property type="component" value="Unassembled WGS sequence"/>
</dbReference>
<gene>
    <name evidence="2" type="ORF">P9850_13370</name>
</gene>
<accession>A0ABD5IXZ7</accession>
<dbReference type="AlphaFoldDB" id="A0ABD5IXZ7"/>
<proteinExistence type="predicted"/>
<dbReference type="InterPro" id="IPR005153">
    <property type="entry name" value="MbtH-like_dom"/>
</dbReference>